<comment type="caution">
    <text evidence="2">The sequence shown here is derived from an EMBL/GenBank/DDBJ whole genome shotgun (WGS) entry which is preliminary data.</text>
</comment>
<gene>
    <name evidence="2" type="ORF">EDM58_24605</name>
</gene>
<dbReference type="PANTHER" id="PTHR13887:SF41">
    <property type="entry name" value="THIOREDOXIN SUPERFAMILY PROTEIN"/>
    <property type="match status" value="1"/>
</dbReference>
<dbReference type="Proteomes" id="UP000281915">
    <property type="component" value="Unassembled WGS sequence"/>
</dbReference>
<dbReference type="PANTHER" id="PTHR13887">
    <property type="entry name" value="GLUTATHIONE S-TRANSFERASE KAPPA"/>
    <property type="match status" value="1"/>
</dbReference>
<proteinExistence type="predicted"/>
<dbReference type="GO" id="GO:0016491">
    <property type="term" value="F:oxidoreductase activity"/>
    <property type="evidence" value="ECO:0007669"/>
    <property type="project" value="InterPro"/>
</dbReference>
<protein>
    <submittedName>
        <fullName evidence="2">DsbA family oxidoreductase</fullName>
    </submittedName>
</protein>
<evidence type="ECO:0000313" key="2">
    <source>
        <dbReference type="EMBL" id="RNB68558.1"/>
    </source>
</evidence>
<evidence type="ECO:0000313" key="3">
    <source>
        <dbReference type="Proteomes" id="UP000281915"/>
    </source>
</evidence>
<dbReference type="EMBL" id="RHHT01000081">
    <property type="protein sequence ID" value="RNB68558.1"/>
    <property type="molecule type" value="Genomic_DNA"/>
</dbReference>
<dbReference type="AlphaFoldDB" id="A0A3M8BYQ8"/>
<dbReference type="Pfam" id="PF01323">
    <property type="entry name" value="DSBA"/>
    <property type="match status" value="1"/>
</dbReference>
<dbReference type="Gene3D" id="3.40.30.10">
    <property type="entry name" value="Glutaredoxin"/>
    <property type="match status" value="1"/>
</dbReference>
<evidence type="ECO:0000259" key="1">
    <source>
        <dbReference type="Pfam" id="PF01323"/>
    </source>
</evidence>
<dbReference type="SUPFAM" id="SSF52833">
    <property type="entry name" value="Thioredoxin-like"/>
    <property type="match status" value="1"/>
</dbReference>
<dbReference type="InterPro" id="IPR036249">
    <property type="entry name" value="Thioredoxin-like_sf"/>
</dbReference>
<accession>A0A3M8BYQ8</accession>
<organism evidence="2 3">
    <name type="scientific">Brevibacillus panacihumi</name>
    <dbReference type="NCBI Taxonomy" id="497735"/>
    <lineage>
        <taxon>Bacteria</taxon>
        <taxon>Bacillati</taxon>
        <taxon>Bacillota</taxon>
        <taxon>Bacilli</taxon>
        <taxon>Bacillales</taxon>
        <taxon>Paenibacillaceae</taxon>
        <taxon>Brevibacillus</taxon>
    </lineage>
</organism>
<reference evidence="2 3" key="1">
    <citation type="submission" date="2018-10" db="EMBL/GenBank/DDBJ databases">
        <title>Phylogenomics of Brevibacillus.</title>
        <authorList>
            <person name="Dunlap C."/>
        </authorList>
    </citation>
    <scope>NUCLEOTIDE SEQUENCE [LARGE SCALE GENOMIC DNA]</scope>
    <source>
        <strain evidence="2 3">JCM 15085</strain>
    </source>
</reference>
<feature type="domain" description="DSBA-like thioredoxin" evidence="1">
    <location>
        <begin position="2"/>
        <end position="200"/>
    </location>
</feature>
<name>A0A3M8BYQ8_9BACL</name>
<sequence length="209" mass="23602">MQIEIFQDMVCPWCRIGKKNLSDAIAQWTGEPIHIQYRAYQLFPDLPKEGKPFLEVMASKGSPEMVQQMLSQVTRAGEAAKLPFRFDKVEKMPNTWASHQFIKSVPSADAARVVDAIYKAYFEDGKDIGDLQVLLGLAEQLGLDREQIRDAIENERHTDEINADIAFARDNQITGVPFFVIDGKLALSGAHAPENFLKAFHHVLNMENE</sequence>
<dbReference type="CDD" id="cd03024">
    <property type="entry name" value="DsbA_FrnE"/>
    <property type="match status" value="1"/>
</dbReference>
<dbReference type="RefSeq" id="WP_122915686.1">
    <property type="nucleotide sequence ID" value="NZ_RHHT01000081.1"/>
</dbReference>
<dbReference type="InterPro" id="IPR001853">
    <property type="entry name" value="DSBA-like_thioredoxin_dom"/>
</dbReference>